<keyword evidence="10" id="KW-1185">Reference proteome</keyword>
<dbReference type="InterPro" id="IPR037519">
    <property type="entry name" value="LITAF_fam"/>
</dbReference>
<dbReference type="Pfam" id="PF10601">
    <property type="entry name" value="zf-LITAF-like"/>
    <property type="match status" value="1"/>
</dbReference>
<reference evidence="9" key="1">
    <citation type="submission" date="2023-07" db="EMBL/GenBank/DDBJ databases">
        <authorList>
            <consortium name="AG Swart"/>
            <person name="Singh M."/>
            <person name="Singh A."/>
            <person name="Seah K."/>
            <person name="Emmerich C."/>
        </authorList>
    </citation>
    <scope>NUCLEOTIDE SEQUENCE</scope>
    <source>
        <strain evidence="9">DP1</strain>
    </source>
</reference>
<gene>
    <name evidence="9" type="ORF">ECRASSUSDP1_LOCUS24422</name>
</gene>
<evidence type="ECO:0000313" key="9">
    <source>
        <dbReference type="EMBL" id="CAI2382932.1"/>
    </source>
</evidence>
<feature type="transmembrane region" description="Helical" evidence="7">
    <location>
        <begin position="109"/>
        <end position="126"/>
    </location>
</feature>
<dbReference type="GO" id="GO:0008270">
    <property type="term" value="F:zinc ion binding"/>
    <property type="evidence" value="ECO:0007669"/>
    <property type="project" value="TreeGrafter"/>
</dbReference>
<protein>
    <recommendedName>
        <fullName evidence="8">LITAF domain-containing protein</fullName>
    </recommendedName>
</protein>
<evidence type="ECO:0000256" key="3">
    <source>
        <dbReference type="ARBA" id="ARBA00022723"/>
    </source>
</evidence>
<dbReference type="EMBL" id="CAMPGE010025148">
    <property type="protein sequence ID" value="CAI2382932.1"/>
    <property type="molecule type" value="Genomic_DNA"/>
</dbReference>
<keyword evidence="7" id="KW-0812">Transmembrane</keyword>
<evidence type="ECO:0000256" key="7">
    <source>
        <dbReference type="SAM" id="Phobius"/>
    </source>
</evidence>
<keyword evidence="7" id="KW-1133">Transmembrane helix</keyword>
<dbReference type="SMART" id="SM00714">
    <property type="entry name" value="LITAF"/>
    <property type="match status" value="1"/>
</dbReference>
<keyword evidence="4" id="KW-0862">Zinc</keyword>
<comment type="caution">
    <text evidence="9">The sequence shown here is derived from an EMBL/GenBank/DDBJ whole genome shotgun (WGS) entry which is preliminary data.</text>
</comment>
<keyword evidence="5 7" id="KW-0472">Membrane</keyword>
<evidence type="ECO:0000256" key="2">
    <source>
        <dbReference type="ARBA" id="ARBA00005975"/>
    </source>
</evidence>
<dbReference type="PANTHER" id="PTHR23292">
    <property type="entry name" value="LIPOPOLYSACCHARIDE-INDUCED TUMOR NECROSIS FACTOR-ALPHA FACTOR"/>
    <property type="match status" value="1"/>
</dbReference>
<evidence type="ECO:0000256" key="1">
    <source>
        <dbReference type="ARBA" id="ARBA00004170"/>
    </source>
</evidence>
<evidence type="ECO:0000259" key="8">
    <source>
        <dbReference type="PROSITE" id="PS51837"/>
    </source>
</evidence>
<feature type="domain" description="LITAF" evidence="8">
    <location>
        <begin position="65"/>
        <end position="149"/>
    </location>
</feature>
<keyword evidence="3" id="KW-0479">Metal-binding</keyword>
<name>A0AAD1Y1L6_EUPCR</name>
<dbReference type="GO" id="GO:0016020">
    <property type="term" value="C:membrane"/>
    <property type="evidence" value="ECO:0007669"/>
    <property type="project" value="UniProtKB-SubCell"/>
</dbReference>
<evidence type="ECO:0000256" key="5">
    <source>
        <dbReference type="ARBA" id="ARBA00023136"/>
    </source>
</evidence>
<comment type="similarity">
    <text evidence="2">Belongs to the CDIP1/LITAF family.</text>
</comment>
<evidence type="ECO:0000313" key="10">
    <source>
        <dbReference type="Proteomes" id="UP001295684"/>
    </source>
</evidence>
<sequence length="149" mass="17120">MLTRGIYDTEQVNSKVNTDKRESFSINDENTLENQLNTDRKSKAHHKRNKSSKIAPSEMAKDPTLENALAAKNFELVENSSIPVELTCHFCKKDVVTEVKTRLSKRQKCYCVCLGFLLMPCFSWIPCVISSCRDHQHFCPKCTRYLARS</sequence>
<organism evidence="9 10">
    <name type="scientific">Euplotes crassus</name>
    <dbReference type="NCBI Taxonomy" id="5936"/>
    <lineage>
        <taxon>Eukaryota</taxon>
        <taxon>Sar</taxon>
        <taxon>Alveolata</taxon>
        <taxon>Ciliophora</taxon>
        <taxon>Intramacronucleata</taxon>
        <taxon>Spirotrichea</taxon>
        <taxon>Hypotrichia</taxon>
        <taxon>Euplotida</taxon>
        <taxon>Euplotidae</taxon>
        <taxon>Moneuplotes</taxon>
    </lineage>
</organism>
<dbReference type="AlphaFoldDB" id="A0AAD1Y1L6"/>
<feature type="region of interest" description="Disordered" evidence="6">
    <location>
        <begin position="27"/>
        <end position="60"/>
    </location>
</feature>
<accession>A0AAD1Y1L6</accession>
<evidence type="ECO:0000256" key="6">
    <source>
        <dbReference type="SAM" id="MobiDB-lite"/>
    </source>
</evidence>
<dbReference type="Proteomes" id="UP001295684">
    <property type="component" value="Unassembled WGS sequence"/>
</dbReference>
<feature type="compositionally biased region" description="Polar residues" evidence="6">
    <location>
        <begin position="27"/>
        <end position="37"/>
    </location>
</feature>
<proteinExistence type="inferred from homology"/>
<dbReference type="InterPro" id="IPR006629">
    <property type="entry name" value="LITAF"/>
</dbReference>
<evidence type="ECO:0000256" key="4">
    <source>
        <dbReference type="ARBA" id="ARBA00022833"/>
    </source>
</evidence>
<dbReference type="PANTHER" id="PTHR23292:SF6">
    <property type="entry name" value="FI16602P1-RELATED"/>
    <property type="match status" value="1"/>
</dbReference>
<feature type="compositionally biased region" description="Basic residues" evidence="6">
    <location>
        <begin position="42"/>
        <end position="51"/>
    </location>
</feature>
<comment type="subcellular location">
    <subcellularLocation>
        <location evidence="1">Membrane</location>
        <topology evidence="1">Peripheral membrane protein</topology>
    </subcellularLocation>
</comment>
<dbReference type="PROSITE" id="PS51837">
    <property type="entry name" value="LITAF"/>
    <property type="match status" value="1"/>
</dbReference>